<sequence>MSSRRSGAGVMAYGNHVYAVGGFDGNSCLQTVEAYNPIANAWRAVPSMLNPRSNFGIEVMDGLLFVVGGFNGFSTTMAAEWYEEDTNKWYNTHSMGITRGAVSCCVVPGLSNVMEYIARPHYYQHNTSMDILFSTSTRSSPL</sequence>
<evidence type="ECO:0000313" key="3">
    <source>
        <dbReference type="Proteomes" id="UP000504624"/>
    </source>
</evidence>
<proteinExistence type="predicted"/>
<accession>A0A6J0HTY8</accession>
<dbReference type="Proteomes" id="UP000504624">
    <property type="component" value="Unplaced"/>
</dbReference>
<dbReference type="PANTHER" id="PTHR46344">
    <property type="entry name" value="OS02G0202900 PROTEIN"/>
    <property type="match status" value="1"/>
</dbReference>
<keyword evidence="1" id="KW-0880">Kelch repeat</keyword>
<dbReference type="Pfam" id="PF01344">
    <property type="entry name" value="Kelch_1"/>
    <property type="match status" value="2"/>
</dbReference>
<dbReference type="InterPro" id="IPR015915">
    <property type="entry name" value="Kelch-typ_b-propeller"/>
</dbReference>
<dbReference type="RefSeq" id="XP_017677942.1">
    <property type="nucleotide sequence ID" value="XM_017822453.1"/>
</dbReference>
<dbReference type="GeneID" id="108500992"/>
<dbReference type="OrthoDB" id="191037at2759"/>
<dbReference type="InterPro" id="IPR006652">
    <property type="entry name" value="Kelch_1"/>
</dbReference>
<protein>
    <submittedName>
        <fullName evidence="4">Kelch-like protein 10</fullName>
    </submittedName>
</protein>
<evidence type="ECO:0000313" key="4">
    <source>
        <dbReference type="RefSeq" id="XP_017677942.1"/>
    </source>
</evidence>
<dbReference type="SUPFAM" id="SSF117281">
    <property type="entry name" value="Kelch motif"/>
    <property type="match status" value="1"/>
</dbReference>
<dbReference type="PANTHER" id="PTHR46344:SF27">
    <property type="entry name" value="KELCH REPEAT SUPERFAMILY PROTEIN"/>
    <property type="match status" value="1"/>
</dbReference>
<organism evidence="3 4">
    <name type="scientific">Lepidothrix coronata</name>
    <name type="common">blue-crowned manakin</name>
    <dbReference type="NCBI Taxonomy" id="321398"/>
    <lineage>
        <taxon>Eukaryota</taxon>
        <taxon>Metazoa</taxon>
        <taxon>Chordata</taxon>
        <taxon>Craniata</taxon>
        <taxon>Vertebrata</taxon>
        <taxon>Euteleostomi</taxon>
        <taxon>Archelosauria</taxon>
        <taxon>Archosauria</taxon>
        <taxon>Dinosauria</taxon>
        <taxon>Saurischia</taxon>
        <taxon>Theropoda</taxon>
        <taxon>Coelurosauria</taxon>
        <taxon>Aves</taxon>
        <taxon>Neognathae</taxon>
        <taxon>Neoaves</taxon>
        <taxon>Telluraves</taxon>
        <taxon>Australaves</taxon>
        <taxon>Passeriformes</taxon>
        <taxon>Pipridae</taxon>
        <taxon>Lepidothrix</taxon>
    </lineage>
</organism>
<gene>
    <name evidence="4" type="primary">LOC108500992</name>
</gene>
<dbReference type="SMART" id="SM00612">
    <property type="entry name" value="Kelch"/>
    <property type="match status" value="2"/>
</dbReference>
<evidence type="ECO:0000256" key="1">
    <source>
        <dbReference type="ARBA" id="ARBA00022441"/>
    </source>
</evidence>
<keyword evidence="2" id="KW-0677">Repeat</keyword>
<keyword evidence="3" id="KW-1185">Reference proteome</keyword>
<dbReference type="AlphaFoldDB" id="A0A6J0HTY8"/>
<reference evidence="4" key="1">
    <citation type="submission" date="2025-08" db="UniProtKB">
        <authorList>
            <consortium name="RefSeq"/>
        </authorList>
    </citation>
    <scope>IDENTIFICATION</scope>
</reference>
<name>A0A6J0HTY8_9PASS</name>
<evidence type="ECO:0000256" key="2">
    <source>
        <dbReference type="ARBA" id="ARBA00022737"/>
    </source>
</evidence>
<dbReference type="Gene3D" id="2.120.10.80">
    <property type="entry name" value="Kelch-type beta propeller"/>
    <property type="match status" value="1"/>
</dbReference>
<dbReference type="PRINTS" id="PR00501">
    <property type="entry name" value="KELCHREPEAT"/>
</dbReference>